<dbReference type="PROSITE" id="PS50931">
    <property type="entry name" value="HTH_LYSR"/>
    <property type="match status" value="1"/>
</dbReference>
<accession>A0A3P4B4V8</accession>
<dbReference type="GO" id="GO:0006351">
    <property type="term" value="P:DNA-templated transcription"/>
    <property type="evidence" value="ECO:0007669"/>
    <property type="project" value="TreeGrafter"/>
</dbReference>
<dbReference type="PANTHER" id="PTHR30537">
    <property type="entry name" value="HTH-TYPE TRANSCRIPTIONAL REGULATOR"/>
    <property type="match status" value="1"/>
</dbReference>
<organism evidence="6 7">
    <name type="scientific">Pigmentiphaga humi</name>
    <dbReference type="NCBI Taxonomy" id="2478468"/>
    <lineage>
        <taxon>Bacteria</taxon>
        <taxon>Pseudomonadati</taxon>
        <taxon>Pseudomonadota</taxon>
        <taxon>Betaproteobacteria</taxon>
        <taxon>Burkholderiales</taxon>
        <taxon>Alcaligenaceae</taxon>
        <taxon>Pigmentiphaga</taxon>
    </lineage>
</organism>
<keyword evidence="7" id="KW-1185">Reference proteome</keyword>
<dbReference type="FunFam" id="1.10.10.10:FF:000001">
    <property type="entry name" value="LysR family transcriptional regulator"/>
    <property type="match status" value="1"/>
</dbReference>
<name>A0A3P4B4V8_9BURK</name>
<dbReference type="FunFam" id="3.40.190.290:FF:000001">
    <property type="entry name" value="Transcriptional regulator, LysR family"/>
    <property type="match status" value="1"/>
</dbReference>
<comment type="similarity">
    <text evidence="1">Belongs to the LysR transcriptional regulatory family.</text>
</comment>
<dbReference type="InterPro" id="IPR000847">
    <property type="entry name" value="LysR_HTH_N"/>
</dbReference>
<dbReference type="InterPro" id="IPR036390">
    <property type="entry name" value="WH_DNA-bd_sf"/>
</dbReference>
<keyword evidence="4" id="KW-0804">Transcription</keyword>
<dbReference type="AlphaFoldDB" id="A0A3P4B4V8"/>
<reference evidence="6 7" key="1">
    <citation type="submission" date="2018-10" db="EMBL/GenBank/DDBJ databases">
        <authorList>
            <person name="Criscuolo A."/>
        </authorList>
    </citation>
    <scope>NUCLEOTIDE SEQUENCE [LARGE SCALE GENOMIC DNA]</scope>
    <source>
        <strain evidence="6">DnA1</strain>
    </source>
</reference>
<dbReference type="RefSeq" id="WP_124080417.1">
    <property type="nucleotide sequence ID" value="NZ_UWPJ01000023.1"/>
</dbReference>
<evidence type="ECO:0000313" key="7">
    <source>
        <dbReference type="Proteomes" id="UP000277294"/>
    </source>
</evidence>
<evidence type="ECO:0000256" key="1">
    <source>
        <dbReference type="ARBA" id="ARBA00009437"/>
    </source>
</evidence>
<protein>
    <submittedName>
        <fullName evidence="6">HTH-type transcriptional regulator DmlR</fullName>
    </submittedName>
</protein>
<dbReference type="SUPFAM" id="SSF46785">
    <property type="entry name" value="Winged helix' DNA-binding domain"/>
    <property type="match status" value="1"/>
</dbReference>
<dbReference type="Pfam" id="PF03466">
    <property type="entry name" value="LysR_substrate"/>
    <property type="match status" value="1"/>
</dbReference>
<dbReference type="EMBL" id="UWPJ01000023">
    <property type="protein sequence ID" value="VCU70961.1"/>
    <property type="molecule type" value="Genomic_DNA"/>
</dbReference>
<evidence type="ECO:0000256" key="3">
    <source>
        <dbReference type="ARBA" id="ARBA00023125"/>
    </source>
</evidence>
<evidence type="ECO:0000256" key="4">
    <source>
        <dbReference type="ARBA" id="ARBA00023163"/>
    </source>
</evidence>
<keyword evidence="3" id="KW-0238">DNA-binding</keyword>
<evidence type="ECO:0000259" key="5">
    <source>
        <dbReference type="PROSITE" id="PS50931"/>
    </source>
</evidence>
<gene>
    <name evidence="6" type="primary">dmlR_18</name>
    <name evidence="6" type="ORF">PIGHUM_03041</name>
</gene>
<dbReference type="GO" id="GO:0003700">
    <property type="term" value="F:DNA-binding transcription factor activity"/>
    <property type="evidence" value="ECO:0007669"/>
    <property type="project" value="InterPro"/>
</dbReference>
<dbReference type="GO" id="GO:0043565">
    <property type="term" value="F:sequence-specific DNA binding"/>
    <property type="evidence" value="ECO:0007669"/>
    <property type="project" value="TreeGrafter"/>
</dbReference>
<evidence type="ECO:0000313" key="6">
    <source>
        <dbReference type="EMBL" id="VCU70961.1"/>
    </source>
</evidence>
<dbReference type="Gene3D" id="1.10.10.10">
    <property type="entry name" value="Winged helix-like DNA-binding domain superfamily/Winged helix DNA-binding domain"/>
    <property type="match status" value="1"/>
</dbReference>
<dbReference type="PANTHER" id="PTHR30537:SF72">
    <property type="entry name" value="LYSR FAMILY TRANSCRIPTIONAL REGULATOR"/>
    <property type="match status" value="1"/>
</dbReference>
<proteinExistence type="inferred from homology"/>
<feature type="domain" description="HTH lysR-type" evidence="5">
    <location>
        <begin position="1"/>
        <end position="59"/>
    </location>
</feature>
<dbReference type="InterPro" id="IPR036388">
    <property type="entry name" value="WH-like_DNA-bd_sf"/>
</dbReference>
<dbReference type="SUPFAM" id="SSF53850">
    <property type="entry name" value="Periplasmic binding protein-like II"/>
    <property type="match status" value="1"/>
</dbReference>
<keyword evidence="2" id="KW-0805">Transcription regulation</keyword>
<dbReference type="Pfam" id="PF00126">
    <property type="entry name" value="HTH_1"/>
    <property type="match status" value="1"/>
</dbReference>
<dbReference type="OrthoDB" id="9076738at2"/>
<dbReference type="InterPro" id="IPR058163">
    <property type="entry name" value="LysR-type_TF_proteobact-type"/>
</dbReference>
<dbReference type="Proteomes" id="UP000277294">
    <property type="component" value="Unassembled WGS sequence"/>
</dbReference>
<dbReference type="Gene3D" id="3.40.190.290">
    <property type="match status" value="1"/>
</dbReference>
<dbReference type="InterPro" id="IPR005119">
    <property type="entry name" value="LysR_subst-bd"/>
</dbReference>
<sequence length="335" mass="37255">MDRFQAMQVFTRVVEANSFSLAAENLGLPRATVSTTIQGLEKMLRVRLLNRTTRRISLTPDGAAYYDRCKQLLADLEETEASFRDAARGPSGRLRIDVPASIGRSILIPSLCEFHERYPDVELVIGMSDRPVDLVQEAVDCVIRKGDLPDSRLVARRIGSFENLTCAAPAYLEAYGEPRTLDDLARHHAVNYFASRTGRVLDWDYVIDGVATEFEMKGVIAVNDADAYVDCALQGFGLIQAPRYLVLPHLESGRLKEVLPEWKPSPMPISVMYLQNRHLSPKVRAFVDWVADLFAGCPLLGGCTAAEQECHFVGMAAPHTERALTQNQNLAESVF</sequence>
<dbReference type="CDD" id="cd08472">
    <property type="entry name" value="PBP2_CrgA_like_3"/>
    <property type="match status" value="1"/>
</dbReference>
<evidence type="ECO:0000256" key="2">
    <source>
        <dbReference type="ARBA" id="ARBA00023015"/>
    </source>
</evidence>